<dbReference type="PANTHER" id="PTHR15045:SF1">
    <property type="entry name" value="FUCOSE-1-PHOSPHATE GUANYLYLTRANSFERASE"/>
    <property type="match status" value="1"/>
</dbReference>
<dbReference type="KEGG" id="mni:105482650"/>
<dbReference type="Ensembl" id="ENSMNET00000031808.1">
    <property type="protein sequence ID" value="ENSMNEP00000007644.1"/>
    <property type="gene ID" value="ENSMNEG00000028398.1"/>
</dbReference>
<feature type="region of interest" description="Disordered" evidence="3">
    <location>
        <begin position="1"/>
        <end position="24"/>
    </location>
</feature>
<evidence type="ECO:0000313" key="6">
    <source>
        <dbReference type="Proteomes" id="UP000233120"/>
    </source>
</evidence>
<dbReference type="GO" id="GO:0000166">
    <property type="term" value="F:nucleotide binding"/>
    <property type="evidence" value="ECO:0007669"/>
    <property type="project" value="UniProtKB-KW"/>
</dbReference>
<dbReference type="GO" id="GO:0047341">
    <property type="term" value="F:fucose-1-phosphate guanylyltransferase activity"/>
    <property type="evidence" value="ECO:0007669"/>
    <property type="project" value="Ensembl"/>
</dbReference>
<dbReference type="GO" id="GO:0042352">
    <property type="term" value="P:GDP-L-fucose salvage"/>
    <property type="evidence" value="ECO:0007669"/>
    <property type="project" value="Ensembl"/>
</dbReference>
<reference evidence="5" key="2">
    <citation type="submission" date="2025-09" db="UniProtKB">
        <authorList>
            <consortium name="Ensembl"/>
        </authorList>
    </citation>
    <scope>IDENTIFICATION</scope>
</reference>
<dbReference type="GO" id="GO:0042354">
    <property type="term" value="P:L-fucose metabolic process"/>
    <property type="evidence" value="ECO:0007669"/>
    <property type="project" value="Ensembl"/>
</dbReference>
<feature type="domain" description="GDP-fucose pyrophosphorylase" evidence="4">
    <location>
        <begin position="114"/>
        <end position="545"/>
    </location>
</feature>
<sequence>MRAVQRGLREGGAMAAARDPPEVSLREATQRKLRRFSELRGKLVAPGEFWDIVAITAADEKQELAYNHQLSEKLKRKELPLGVQYHVFVDPAGAKIGNGGSTLCALQRLEKLYGDKWNSFIILLIHSGGYSQRLPNASALGKIFTALPLGNPIYQMLELKLAMYIDFPLHMNPGILVTCADDIELYSIGEFEFIRFDKPGFTALAHPSTLTIGTTHGVFVLDPFDDLKHRDLEYRSCHRFLHKPSIEKMYQFNAVCRPGIFCQQDFAGGDIADLKVDSDYVYTDSLFYMDHKSAKMLLAFYEKIGTLGCEIDAYGDFLQALGPGATVEYTRNTSNVVKEGSELVEMRQRIFHLLKGTSLNVVVLNNSKFYHIGTTEEYLFYFTSDNSLKSELGLQSITFSIFPDIPECSCKTSCIIQSILDSRCSVAPGSVVEYSRLGPDVSVGENCIISGSYILTKAALPAHSFVCSLSLKMNRCLKYSTMAFGVQDNLKKSVKTLSDIKLLQFFGVCFLSCLDVWNLKVTEELFSGNKTCLSLWTARIFPVCSSLSDSVTTSLKMLNAVKNKSAFSLNSYKLLSIEEMLIYKDVEDMITYREQIFLEISLKSNLI</sequence>
<dbReference type="OrthoDB" id="10062280at2759"/>
<dbReference type="AlphaFoldDB" id="A0A2K6B8C5"/>
<protein>
    <submittedName>
        <fullName evidence="5">Fucose-1-phosphate guanylyltransferase</fullName>
    </submittedName>
</protein>
<dbReference type="OMA" id="DMIAYRE"/>
<evidence type="ECO:0000313" key="5">
    <source>
        <dbReference type="Ensembl" id="ENSMNEP00000007644.1"/>
    </source>
</evidence>
<dbReference type="Gene3D" id="2.160.10.10">
    <property type="entry name" value="Hexapeptide repeat proteins"/>
    <property type="match status" value="1"/>
</dbReference>
<dbReference type="STRING" id="9545.ENSMNEP00000007644"/>
<accession>A0A2K6B8C5</accession>
<keyword evidence="1" id="KW-0808">Transferase</keyword>
<evidence type="ECO:0000259" key="4">
    <source>
        <dbReference type="Pfam" id="PF07959"/>
    </source>
</evidence>
<dbReference type="Proteomes" id="UP000233120">
    <property type="component" value="Unassembled WGS sequence"/>
</dbReference>
<dbReference type="InterPro" id="IPR012887">
    <property type="entry name" value="GDP_fucose_pyrophosphorylase"/>
</dbReference>
<dbReference type="PANTHER" id="PTHR15045">
    <property type="entry name" value="FUCOSE-1-PHOSPHATE GUANYLYLTRANSFERASE"/>
    <property type="match status" value="1"/>
</dbReference>
<dbReference type="Pfam" id="PF07959">
    <property type="entry name" value="Fucose_pyrophosphorylase"/>
    <property type="match status" value="1"/>
</dbReference>
<dbReference type="GeneID" id="105482650"/>
<dbReference type="InterPro" id="IPR011004">
    <property type="entry name" value="Trimer_LpxA-like_sf"/>
</dbReference>
<evidence type="ECO:0000256" key="1">
    <source>
        <dbReference type="ARBA" id="ARBA00022679"/>
    </source>
</evidence>
<reference evidence="5" key="1">
    <citation type="submission" date="2025-08" db="UniProtKB">
        <authorList>
            <consortium name="Ensembl"/>
        </authorList>
    </citation>
    <scope>IDENTIFICATION</scope>
</reference>
<evidence type="ECO:0000256" key="2">
    <source>
        <dbReference type="ARBA" id="ARBA00022741"/>
    </source>
</evidence>
<keyword evidence="6" id="KW-1185">Reference proteome</keyword>
<organism evidence="5 6">
    <name type="scientific">Macaca nemestrina</name>
    <name type="common">Pig-tailed macaque</name>
    <dbReference type="NCBI Taxonomy" id="9545"/>
    <lineage>
        <taxon>Eukaryota</taxon>
        <taxon>Metazoa</taxon>
        <taxon>Chordata</taxon>
        <taxon>Craniata</taxon>
        <taxon>Vertebrata</taxon>
        <taxon>Euteleostomi</taxon>
        <taxon>Mammalia</taxon>
        <taxon>Eutheria</taxon>
        <taxon>Euarchontoglires</taxon>
        <taxon>Primates</taxon>
        <taxon>Haplorrhini</taxon>
        <taxon>Catarrhini</taxon>
        <taxon>Cercopithecidae</taxon>
        <taxon>Cercopithecinae</taxon>
        <taxon>Macaca</taxon>
    </lineage>
</organism>
<dbReference type="GeneTree" id="ENSGT00780000122095"/>
<evidence type="ECO:0000256" key="3">
    <source>
        <dbReference type="SAM" id="MobiDB-lite"/>
    </source>
</evidence>
<proteinExistence type="predicted"/>
<dbReference type="Bgee" id="ENSMNEG00000028398">
    <property type="expression patterns" value="Expressed in adult mammalian kidney and 12 other cell types or tissues"/>
</dbReference>
<name>A0A2K6B8C5_MACNE</name>
<dbReference type="InterPro" id="IPR012120">
    <property type="entry name" value="Fucose-1-phosphate_GuaTrfase"/>
</dbReference>
<dbReference type="PIRSF" id="PIRSF036640">
    <property type="entry name" value="FPGT"/>
    <property type="match status" value="1"/>
</dbReference>
<keyword evidence="2" id="KW-0547">Nucleotide-binding</keyword>
<dbReference type="SUPFAM" id="SSF51161">
    <property type="entry name" value="Trimeric LpxA-like enzymes"/>
    <property type="match status" value="1"/>
</dbReference>
<gene>
    <name evidence="5" type="primary">FPGT</name>
</gene>